<dbReference type="AlphaFoldDB" id="A0AAN7XP34"/>
<sequence length="72" mass="7476">MEGSCSPHLPMMWFGGLELMQSDVSPHHRSGAEAGPHFPRTGLFLFTAAHADNLPGCSGGLSQGLGSRGVGK</sequence>
<dbReference type="Proteomes" id="UP001346869">
    <property type="component" value="Unassembled WGS sequence"/>
</dbReference>
<proteinExistence type="predicted"/>
<organism evidence="1 2">
    <name type="scientific">Eleginops maclovinus</name>
    <name type="common">Patagonian blennie</name>
    <name type="synonym">Eleginus maclovinus</name>
    <dbReference type="NCBI Taxonomy" id="56733"/>
    <lineage>
        <taxon>Eukaryota</taxon>
        <taxon>Metazoa</taxon>
        <taxon>Chordata</taxon>
        <taxon>Craniata</taxon>
        <taxon>Vertebrata</taxon>
        <taxon>Euteleostomi</taxon>
        <taxon>Actinopterygii</taxon>
        <taxon>Neopterygii</taxon>
        <taxon>Teleostei</taxon>
        <taxon>Neoteleostei</taxon>
        <taxon>Acanthomorphata</taxon>
        <taxon>Eupercaria</taxon>
        <taxon>Perciformes</taxon>
        <taxon>Notothenioidei</taxon>
        <taxon>Eleginopidae</taxon>
        <taxon>Eleginops</taxon>
    </lineage>
</organism>
<gene>
    <name evidence="1" type="ORF">PBY51_011888</name>
</gene>
<comment type="caution">
    <text evidence="1">The sequence shown here is derived from an EMBL/GenBank/DDBJ whole genome shotgun (WGS) entry which is preliminary data.</text>
</comment>
<keyword evidence="2" id="KW-1185">Reference proteome</keyword>
<evidence type="ECO:0000313" key="1">
    <source>
        <dbReference type="EMBL" id="KAK5867391.1"/>
    </source>
</evidence>
<accession>A0AAN7XP34</accession>
<reference evidence="1 2" key="2">
    <citation type="journal article" date="2023" name="Mol. Biol. Evol.">
        <title>Genomics of Secondarily Temperate Adaptation in the Only Non-Antarctic Icefish.</title>
        <authorList>
            <person name="Rivera-Colon A.G."/>
            <person name="Rayamajhi N."/>
            <person name="Minhas B.F."/>
            <person name="Madrigal G."/>
            <person name="Bilyk K.T."/>
            <person name="Yoon V."/>
            <person name="Hune M."/>
            <person name="Gregory S."/>
            <person name="Cheng C.H.C."/>
            <person name="Catchen J.M."/>
        </authorList>
    </citation>
    <scope>NUCLEOTIDE SEQUENCE [LARGE SCALE GENOMIC DNA]</scope>
    <source>
        <strain evidence="1">JMC-PN-2008</strain>
    </source>
</reference>
<reference evidence="1 2" key="1">
    <citation type="journal article" date="2023" name="Genes (Basel)">
        <title>Chromosome-Level Genome Assembly and Circadian Gene Repertoire of the Patagonia Blennie Eleginops maclovinus-The Closest Ancestral Proxy of Antarctic Cryonotothenioids.</title>
        <authorList>
            <person name="Cheng C.C."/>
            <person name="Rivera-Colon A.G."/>
            <person name="Minhas B.F."/>
            <person name="Wilson L."/>
            <person name="Rayamajhi N."/>
            <person name="Vargas-Chacoff L."/>
            <person name="Catchen J.M."/>
        </authorList>
    </citation>
    <scope>NUCLEOTIDE SEQUENCE [LARGE SCALE GENOMIC DNA]</scope>
    <source>
        <strain evidence="1">JMC-PN-2008</strain>
    </source>
</reference>
<evidence type="ECO:0000313" key="2">
    <source>
        <dbReference type="Proteomes" id="UP001346869"/>
    </source>
</evidence>
<dbReference type="EMBL" id="JAUZQC010000008">
    <property type="protein sequence ID" value="KAK5867391.1"/>
    <property type="molecule type" value="Genomic_DNA"/>
</dbReference>
<protein>
    <submittedName>
        <fullName evidence="1">Uncharacterized protein</fullName>
    </submittedName>
</protein>
<name>A0AAN7XP34_ELEMC</name>